<keyword evidence="4" id="KW-1185">Reference proteome</keyword>
<dbReference type="Proteomes" id="UP001219525">
    <property type="component" value="Unassembled WGS sequence"/>
</dbReference>
<dbReference type="PANTHER" id="PTHR37171">
    <property type="entry name" value="SERINE/THREONINE-PROTEIN KINASE YRZF-RELATED"/>
    <property type="match status" value="1"/>
</dbReference>
<evidence type="ECO:0000313" key="4">
    <source>
        <dbReference type="Proteomes" id="UP001219525"/>
    </source>
</evidence>
<feature type="domain" description="Aminoglycoside phosphotransferase" evidence="2">
    <location>
        <begin position="382"/>
        <end position="475"/>
    </location>
</feature>
<organism evidence="3 4">
    <name type="scientific">Mycena pura</name>
    <dbReference type="NCBI Taxonomy" id="153505"/>
    <lineage>
        <taxon>Eukaryota</taxon>
        <taxon>Fungi</taxon>
        <taxon>Dikarya</taxon>
        <taxon>Basidiomycota</taxon>
        <taxon>Agaricomycotina</taxon>
        <taxon>Agaricomycetes</taxon>
        <taxon>Agaricomycetidae</taxon>
        <taxon>Agaricales</taxon>
        <taxon>Marasmiineae</taxon>
        <taxon>Mycenaceae</taxon>
        <taxon>Mycena</taxon>
    </lineage>
</organism>
<reference evidence="3" key="1">
    <citation type="submission" date="2023-03" db="EMBL/GenBank/DDBJ databases">
        <title>Massive genome expansion in bonnet fungi (Mycena s.s.) driven by repeated elements and novel gene families across ecological guilds.</title>
        <authorList>
            <consortium name="Lawrence Berkeley National Laboratory"/>
            <person name="Harder C.B."/>
            <person name="Miyauchi S."/>
            <person name="Viragh M."/>
            <person name="Kuo A."/>
            <person name="Thoen E."/>
            <person name="Andreopoulos B."/>
            <person name="Lu D."/>
            <person name="Skrede I."/>
            <person name="Drula E."/>
            <person name="Henrissat B."/>
            <person name="Morin E."/>
            <person name="Kohler A."/>
            <person name="Barry K."/>
            <person name="LaButti K."/>
            <person name="Morin E."/>
            <person name="Salamov A."/>
            <person name="Lipzen A."/>
            <person name="Mereny Z."/>
            <person name="Hegedus B."/>
            <person name="Baldrian P."/>
            <person name="Stursova M."/>
            <person name="Weitz H."/>
            <person name="Taylor A."/>
            <person name="Grigoriev I.V."/>
            <person name="Nagy L.G."/>
            <person name="Martin F."/>
            <person name="Kauserud H."/>
        </authorList>
    </citation>
    <scope>NUCLEOTIDE SEQUENCE</scope>
    <source>
        <strain evidence="3">9144</strain>
    </source>
</reference>
<feature type="region of interest" description="Disordered" evidence="1">
    <location>
        <begin position="240"/>
        <end position="285"/>
    </location>
</feature>
<dbReference type="Pfam" id="PF01636">
    <property type="entry name" value="APH"/>
    <property type="match status" value="1"/>
</dbReference>
<sequence>MDYQYQNVRYNKEAWLVPILGVLNGIVQIIMQDLDLAIRVCVSTPTEQHSRVGDVDWFLWRSNPSGSSNELIELLISELKSPQSPPVVGGGSAIELKLTRVLDKYGTTYFRPPSRIFLPNDTPYVQGDAILFKLDLQIAPRFGLVYTGHKCLVIENLQPLTPSPPFAPGVHNRIPPMNIVHRGAGQSDVHALVPSHSTEECPLIPFFALLVAINAPPGVLMFEAPDPTLAQAGHRAYVTALSPPLPSSSSSARGRGGQGGRRGNSGGGKHKGSKRKRNGGQDTPLQSSVGYDHLMIIFPPPLSQQPQLLQKVKKYQIQEGMLKERSFPVPPECSPPILSLCSTLPSGRDATVHRGTLDCIPIVAKLYDVGCFEALLRELDAYKCLASLHSIPKCLGVFAPSHRAWAALLFEDKGDSLDERWEDLSLEERFAVYEAATEIHAAGVFHGDLEGRNVVQDSHGSVYIVDFGHSSLGHRCQPQTCAELRSLRRALALDHHLV</sequence>
<accession>A0AAD6VE29</accession>
<evidence type="ECO:0000313" key="3">
    <source>
        <dbReference type="EMBL" id="KAJ7207077.1"/>
    </source>
</evidence>
<dbReference type="SUPFAM" id="SSF56112">
    <property type="entry name" value="Protein kinase-like (PK-like)"/>
    <property type="match status" value="1"/>
</dbReference>
<proteinExistence type="predicted"/>
<gene>
    <name evidence="3" type="ORF">GGX14DRAFT_567640</name>
</gene>
<dbReference type="AlphaFoldDB" id="A0AAD6VE29"/>
<dbReference type="InterPro" id="IPR052396">
    <property type="entry name" value="Meiotic_Drive_Suppr_Kinase"/>
</dbReference>
<feature type="compositionally biased region" description="Basic residues" evidence="1">
    <location>
        <begin position="268"/>
        <end position="278"/>
    </location>
</feature>
<comment type="caution">
    <text evidence="3">The sequence shown here is derived from an EMBL/GenBank/DDBJ whole genome shotgun (WGS) entry which is preliminary data.</text>
</comment>
<dbReference type="Gene3D" id="1.10.510.10">
    <property type="entry name" value="Transferase(Phosphotransferase) domain 1"/>
    <property type="match status" value="1"/>
</dbReference>
<dbReference type="PANTHER" id="PTHR37171:SF1">
    <property type="entry name" value="SERINE_THREONINE-PROTEIN KINASE YRZF-RELATED"/>
    <property type="match status" value="1"/>
</dbReference>
<feature type="compositionally biased region" description="Gly residues" evidence="1">
    <location>
        <begin position="254"/>
        <end position="267"/>
    </location>
</feature>
<dbReference type="InterPro" id="IPR002575">
    <property type="entry name" value="Aminoglycoside_PTrfase"/>
</dbReference>
<dbReference type="InterPro" id="IPR011009">
    <property type="entry name" value="Kinase-like_dom_sf"/>
</dbReference>
<evidence type="ECO:0000256" key="1">
    <source>
        <dbReference type="SAM" id="MobiDB-lite"/>
    </source>
</evidence>
<name>A0AAD6VE29_9AGAR</name>
<evidence type="ECO:0000259" key="2">
    <source>
        <dbReference type="Pfam" id="PF01636"/>
    </source>
</evidence>
<dbReference type="EMBL" id="JARJCW010000037">
    <property type="protein sequence ID" value="KAJ7207077.1"/>
    <property type="molecule type" value="Genomic_DNA"/>
</dbReference>
<protein>
    <recommendedName>
        <fullName evidence="2">Aminoglycoside phosphotransferase domain-containing protein</fullName>
    </recommendedName>
</protein>